<dbReference type="EMBL" id="QEAO01000030">
    <property type="protein sequence ID" value="TPX32400.1"/>
    <property type="molecule type" value="Genomic_DNA"/>
</dbReference>
<proteinExistence type="predicted"/>
<comment type="caution">
    <text evidence="1">The sequence shown here is derived from an EMBL/GenBank/DDBJ whole genome shotgun (WGS) entry which is preliminary data.</text>
</comment>
<keyword evidence="2" id="KW-1185">Reference proteome</keyword>
<dbReference type="Gene3D" id="3.40.50.150">
    <property type="entry name" value="Vaccinia Virus protein VP39"/>
    <property type="match status" value="1"/>
</dbReference>
<dbReference type="PANTHER" id="PTHR10259:SF11">
    <property type="entry name" value="THIOPURINE S-METHYLTRANSFERASE"/>
    <property type="match status" value="1"/>
</dbReference>
<gene>
    <name evidence="1" type="ORF">SmJEL517_g04425</name>
</gene>
<organism evidence="1 2">
    <name type="scientific">Synchytrium microbalum</name>
    <dbReference type="NCBI Taxonomy" id="1806994"/>
    <lineage>
        <taxon>Eukaryota</taxon>
        <taxon>Fungi</taxon>
        <taxon>Fungi incertae sedis</taxon>
        <taxon>Chytridiomycota</taxon>
        <taxon>Chytridiomycota incertae sedis</taxon>
        <taxon>Chytridiomycetes</taxon>
        <taxon>Synchytriales</taxon>
        <taxon>Synchytriaceae</taxon>
        <taxon>Synchytrium</taxon>
    </lineage>
</organism>
<accession>A0A507BRW7</accession>
<sequence>MTLDVKIDPTDPNRWETYYQVYDIPPWDSQAAASQLVHYLTSSCELLPAPIGNSNHIPDGLDIHGRARGATNDKIHVCSKCRRFKPPVNGRVLEFACGTASSLLYMSQLGFTVVGIELVEKPVTQARNMALQLGIPSHRAIILQHDLFQLPDTFSVAVAERMLKSSQPDIPQQASSTAASTSNGIKTSIATLWKSIAHPLTSKFDFIYDCQCFHVLRRVNQEGLLHKYETYLKPKTGLLMLLVGRTSTPSLIAGGMPVMTEDEIRTCFDEKAWDILFLVTTFFDDTVEYIKNGKKSPAWWMLARRR</sequence>
<evidence type="ECO:0008006" key="3">
    <source>
        <dbReference type="Google" id="ProtNLM"/>
    </source>
</evidence>
<dbReference type="AlphaFoldDB" id="A0A507BRW7"/>
<evidence type="ECO:0000313" key="2">
    <source>
        <dbReference type="Proteomes" id="UP000319731"/>
    </source>
</evidence>
<dbReference type="SUPFAM" id="SSF53335">
    <property type="entry name" value="S-adenosyl-L-methionine-dependent methyltransferases"/>
    <property type="match status" value="1"/>
</dbReference>
<dbReference type="PANTHER" id="PTHR10259">
    <property type="entry name" value="THIOPURINE S-METHYLTRANSFERASE"/>
    <property type="match status" value="1"/>
</dbReference>
<dbReference type="InterPro" id="IPR029063">
    <property type="entry name" value="SAM-dependent_MTases_sf"/>
</dbReference>
<dbReference type="OrthoDB" id="540004at2759"/>
<dbReference type="Proteomes" id="UP000319731">
    <property type="component" value="Unassembled WGS sequence"/>
</dbReference>
<dbReference type="GO" id="GO:0008119">
    <property type="term" value="F:thiopurine S-methyltransferase activity"/>
    <property type="evidence" value="ECO:0007669"/>
    <property type="project" value="TreeGrafter"/>
</dbReference>
<dbReference type="RefSeq" id="XP_031023608.1">
    <property type="nucleotide sequence ID" value="XM_031170353.1"/>
</dbReference>
<reference evidence="1 2" key="1">
    <citation type="journal article" date="2019" name="Sci. Rep.">
        <title>Comparative genomics of chytrid fungi reveal insights into the obligate biotrophic and pathogenic lifestyle of Synchytrium endobioticum.</title>
        <authorList>
            <person name="van de Vossenberg B.T.L.H."/>
            <person name="Warris S."/>
            <person name="Nguyen H.D.T."/>
            <person name="van Gent-Pelzer M.P.E."/>
            <person name="Joly D.L."/>
            <person name="van de Geest H.C."/>
            <person name="Bonants P.J.M."/>
            <person name="Smith D.S."/>
            <person name="Levesque C.A."/>
            <person name="van der Lee T.A.J."/>
        </authorList>
    </citation>
    <scope>NUCLEOTIDE SEQUENCE [LARGE SCALE GENOMIC DNA]</scope>
    <source>
        <strain evidence="1 2">JEL517</strain>
    </source>
</reference>
<name>A0A507BRW7_9FUNG</name>
<dbReference type="GeneID" id="42005650"/>
<protein>
    <recommendedName>
        <fullName evidence="3">Methyltransferase domain-containing protein</fullName>
    </recommendedName>
</protein>
<evidence type="ECO:0000313" key="1">
    <source>
        <dbReference type="EMBL" id="TPX32400.1"/>
    </source>
</evidence>
<dbReference type="Pfam" id="PF13489">
    <property type="entry name" value="Methyltransf_23"/>
    <property type="match status" value="1"/>
</dbReference>